<evidence type="ECO:0000256" key="1">
    <source>
        <dbReference type="ARBA" id="ARBA00023054"/>
    </source>
</evidence>
<protein>
    <recommendedName>
        <fullName evidence="6">Bicaudal D-related protein homolog</fullName>
    </recommendedName>
</protein>
<feature type="region of interest" description="Disordered" evidence="3">
    <location>
        <begin position="1"/>
        <end position="65"/>
    </location>
</feature>
<dbReference type="EMBL" id="OW152832">
    <property type="protein sequence ID" value="CAH2051714.1"/>
    <property type="molecule type" value="Genomic_DNA"/>
</dbReference>
<feature type="compositionally biased region" description="Polar residues" evidence="3">
    <location>
        <begin position="1"/>
        <end position="16"/>
    </location>
</feature>
<gene>
    <name evidence="4" type="ORF">IPOD504_LOCUS7908</name>
</gene>
<organism evidence="4 5">
    <name type="scientific">Iphiclides podalirius</name>
    <name type="common">scarce swallowtail</name>
    <dbReference type="NCBI Taxonomy" id="110791"/>
    <lineage>
        <taxon>Eukaryota</taxon>
        <taxon>Metazoa</taxon>
        <taxon>Ecdysozoa</taxon>
        <taxon>Arthropoda</taxon>
        <taxon>Hexapoda</taxon>
        <taxon>Insecta</taxon>
        <taxon>Pterygota</taxon>
        <taxon>Neoptera</taxon>
        <taxon>Endopterygota</taxon>
        <taxon>Lepidoptera</taxon>
        <taxon>Glossata</taxon>
        <taxon>Ditrysia</taxon>
        <taxon>Papilionoidea</taxon>
        <taxon>Papilionidae</taxon>
        <taxon>Papilioninae</taxon>
        <taxon>Iphiclides</taxon>
    </lineage>
</organism>
<name>A0ABN8IDR0_9NEOP</name>
<dbReference type="InterPro" id="IPR051149">
    <property type="entry name" value="Spindly/BICDR_Dynein_Adapter"/>
</dbReference>
<dbReference type="Proteomes" id="UP000837857">
    <property type="component" value="Chromosome 20"/>
</dbReference>
<dbReference type="Gene3D" id="1.10.287.1490">
    <property type="match status" value="1"/>
</dbReference>
<evidence type="ECO:0000313" key="4">
    <source>
        <dbReference type="EMBL" id="CAH2051714.1"/>
    </source>
</evidence>
<evidence type="ECO:0000313" key="5">
    <source>
        <dbReference type="Proteomes" id="UP000837857"/>
    </source>
</evidence>
<feature type="non-terminal residue" evidence="4">
    <location>
        <position position="630"/>
    </location>
</feature>
<dbReference type="PANTHER" id="PTHR32123">
    <property type="entry name" value="BICD FAMILY-LIKE CARGO ADAPTER"/>
    <property type="match status" value="1"/>
</dbReference>
<evidence type="ECO:0000256" key="3">
    <source>
        <dbReference type="SAM" id="MobiDB-lite"/>
    </source>
</evidence>
<proteinExistence type="predicted"/>
<evidence type="ECO:0008006" key="6">
    <source>
        <dbReference type="Google" id="ProtNLM"/>
    </source>
</evidence>
<accession>A0ABN8IDR0</accession>
<feature type="region of interest" description="Disordered" evidence="3">
    <location>
        <begin position="326"/>
        <end position="357"/>
    </location>
</feature>
<keyword evidence="1 2" id="KW-0175">Coiled coil</keyword>
<evidence type="ECO:0000256" key="2">
    <source>
        <dbReference type="SAM" id="Coils"/>
    </source>
</evidence>
<reference evidence="4" key="1">
    <citation type="submission" date="2022-03" db="EMBL/GenBank/DDBJ databases">
        <authorList>
            <person name="Martin H S."/>
        </authorList>
    </citation>
    <scope>NUCLEOTIDE SEQUENCE</scope>
</reference>
<sequence>MAGESSVNISRSSRNPAYTEIEPPDCKSPNFITDEAQFVGKGNRRTSTPLRSRSRRSRSVSGSRITPSVLSLSDAHFYEDLEDYVKEMSTTRETMDAGAEQDVWSQLQQKESDLLLAAELGKALLEKNEELKKEQDRISEEYSKKLEELEQEKHLLRRRLDTTQGEYEARLLELQNDIRELTAKIDSKDNCVKQREEEKASLIAELTAQNSRLTTQLKECSATEAQLLAQLEALKDQCSMRKTSLQDHVQSLKSLKAELALVSDKKADLERRLTSSLRDKDSLMQQLDEANDRIAALERQLKEQEHLYQNTLKELERLQRSHDTLAERVGAPDPVEHSGTARSLHAEMETESDDEDDGWLRSEAVQVFKQLRALALQLNTGHDDDSGLHSDLSITSLDGEEGETLRRGALAAACADAVAAYATLEGSRVRDSIAAHARRALERERQIDEKNDIIAELSSKLSVAEVELRAAAEERDKLLNDANYNSLQNDEAVTRARLERDEAIERKKAAEVALAKTRVELMQANSQLYEAVRQKVDLGQQLEQWQMDMQELIDEQMKHKLTTQEKRRKLPEPPVPTRASRLLGFFQRAMRSGRETKSGLVCVANEIATPPAKINFGSGLKSCVLTGRGP</sequence>
<keyword evidence="5" id="KW-1185">Reference proteome</keyword>
<feature type="coiled-coil region" evidence="2">
    <location>
        <begin position="447"/>
        <end position="555"/>
    </location>
</feature>
<dbReference type="PANTHER" id="PTHR32123:SF13">
    <property type="entry name" value="BICAUDAL D-RELATED PROTEIN HOMOLOG"/>
    <property type="match status" value="1"/>
</dbReference>